<keyword evidence="1" id="KW-0732">Signal</keyword>
<feature type="signal peptide" evidence="1">
    <location>
        <begin position="1"/>
        <end position="19"/>
    </location>
</feature>
<dbReference type="RefSeq" id="XP_022479387.1">
    <property type="nucleotide sequence ID" value="XM_022614175.1"/>
</dbReference>
<sequence length="121" mass="12575">MKLLLTTILASWATLGVSGATQERQVTQPLVDSASSQDQITKDNDIATANGGNGAFGLPGYCASVNSIWNRVSSAAGAIVWKQSGNRTCRPLLYGSPATPAEGITADLDVDGKIVLVREAL</sequence>
<name>A0A1G4BLN6_9PEZI</name>
<accession>A0A1G4BLN6</accession>
<gene>
    <name evidence="2" type="ORF">CORC01_02525</name>
</gene>
<evidence type="ECO:0000313" key="3">
    <source>
        <dbReference type="Proteomes" id="UP000176998"/>
    </source>
</evidence>
<feature type="chain" id="PRO_5009603047" evidence="1">
    <location>
        <begin position="20"/>
        <end position="121"/>
    </location>
</feature>
<comment type="caution">
    <text evidence="2">The sequence shown here is derived from an EMBL/GenBank/DDBJ whole genome shotgun (WGS) entry which is preliminary data.</text>
</comment>
<proteinExistence type="predicted"/>
<protein>
    <submittedName>
        <fullName evidence="2">Uncharacterized protein</fullName>
    </submittedName>
</protein>
<dbReference type="STRING" id="1209926.A0A1G4BLN6"/>
<dbReference type="OrthoDB" id="10013407at2759"/>
<organism evidence="2 3">
    <name type="scientific">Colletotrichum orchidophilum</name>
    <dbReference type="NCBI Taxonomy" id="1209926"/>
    <lineage>
        <taxon>Eukaryota</taxon>
        <taxon>Fungi</taxon>
        <taxon>Dikarya</taxon>
        <taxon>Ascomycota</taxon>
        <taxon>Pezizomycotina</taxon>
        <taxon>Sordariomycetes</taxon>
        <taxon>Hypocreomycetidae</taxon>
        <taxon>Glomerellales</taxon>
        <taxon>Glomerellaceae</taxon>
        <taxon>Colletotrichum</taxon>
    </lineage>
</organism>
<dbReference type="AlphaFoldDB" id="A0A1G4BLN6"/>
<dbReference type="Proteomes" id="UP000176998">
    <property type="component" value="Unassembled WGS sequence"/>
</dbReference>
<dbReference type="GeneID" id="34555685"/>
<evidence type="ECO:0000256" key="1">
    <source>
        <dbReference type="SAM" id="SignalP"/>
    </source>
</evidence>
<dbReference type="EMBL" id="MJBS01000014">
    <property type="protein sequence ID" value="OHF02245.1"/>
    <property type="molecule type" value="Genomic_DNA"/>
</dbReference>
<reference evidence="2 3" key="1">
    <citation type="submission" date="2016-09" db="EMBL/GenBank/DDBJ databases">
        <authorList>
            <person name="Capua I."/>
            <person name="De Benedictis P."/>
            <person name="Joannis T."/>
            <person name="Lombin L.H."/>
            <person name="Cattoli G."/>
        </authorList>
    </citation>
    <scope>NUCLEOTIDE SEQUENCE [LARGE SCALE GENOMIC DNA]</scope>
    <source>
        <strain evidence="2 3">IMI 309357</strain>
    </source>
</reference>
<evidence type="ECO:0000313" key="2">
    <source>
        <dbReference type="EMBL" id="OHF02245.1"/>
    </source>
</evidence>
<keyword evidence="3" id="KW-1185">Reference proteome</keyword>